<protein>
    <recommendedName>
        <fullName evidence="3">Aspartyl protease</fullName>
    </recommendedName>
</protein>
<dbReference type="EMBL" id="CP002100">
    <property type="protein sequence ID" value="ADN50834.1"/>
    <property type="molecule type" value="Genomic_DNA"/>
</dbReference>
<dbReference type="GeneID" id="9752383"/>
<evidence type="ECO:0008006" key="3">
    <source>
        <dbReference type="Google" id="ProtNLM"/>
    </source>
</evidence>
<keyword evidence="2" id="KW-1185">Reference proteome</keyword>
<dbReference type="Proteomes" id="UP000006681">
    <property type="component" value="Chromosome"/>
</dbReference>
<reference evidence="2" key="2">
    <citation type="journal article" date="2010" name="Stand. Genomic Sci.">
        <title>Complete genome sequence of Vulcanisaeta distributa type strain (IC-017T).</title>
        <authorList>
            <person name="Mavromatis K."/>
            <person name="Sikorski J."/>
            <person name="Pabst E."/>
            <person name="Teshima H."/>
            <person name="Lapidus A."/>
            <person name="Lucas S."/>
            <person name="Nolan M."/>
            <person name="Glavina Del Rio T."/>
            <person name="Cheng J."/>
            <person name="Bruce D."/>
            <person name="Goodwin L."/>
            <person name="Pitluck S."/>
            <person name="Liolios K."/>
            <person name="Ivanova N."/>
            <person name="Mikhailova N."/>
            <person name="Pati A."/>
            <person name="Chen A."/>
            <person name="Palaniappan K."/>
            <person name="Land M."/>
            <person name="Hauser L."/>
            <person name="Chang Y."/>
            <person name="Jeffries C."/>
            <person name="Rohde M."/>
            <person name="Spring S."/>
            <person name="Goker M."/>
            <person name="Wirth R."/>
            <person name="Woyke T."/>
            <person name="Bristow J."/>
            <person name="Eisen J."/>
            <person name="Markowitz V."/>
            <person name="Hugenholtz P."/>
            <person name="Klenk H."/>
            <person name="Kyrpides N."/>
        </authorList>
    </citation>
    <scope>NUCLEOTIDE SEQUENCE [LARGE SCALE GENOMIC DNA]</scope>
    <source>
        <strain evidence="2">DSM 14429 / JCM 11212 / NBRC 100878 / IC-017</strain>
    </source>
</reference>
<proteinExistence type="predicted"/>
<dbReference type="KEGG" id="vdi:Vdis_1448"/>
<dbReference type="OrthoDB" id="24733at2157"/>
<organism evidence="1 2">
    <name type="scientific">Vulcanisaeta distributa (strain DSM 14429 / JCM 11212 / NBRC 100878 / IC-017)</name>
    <dbReference type="NCBI Taxonomy" id="572478"/>
    <lineage>
        <taxon>Archaea</taxon>
        <taxon>Thermoproteota</taxon>
        <taxon>Thermoprotei</taxon>
        <taxon>Thermoproteales</taxon>
        <taxon>Thermoproteaceae</taxon>
        <taxon>Vulcanisaeta</taxon>
    </lineage>
</organism>
<dbReference type="AlphaFoldDB" id="E1QSW7"/>
<accession>E1QSW7</accession>
<evidence type="ECO:0000313" key="1">
    <source>
        <dbReference type="EMBL" id="ADN50834.1"/>
    </source>
</evidence>
<dbReference type="RefSeq" id="WP_013336559.1">
    <property type="nucleotide sequence ID" value="NC_014537.1"/>
</dbReference>
<dbReference type="HOGENOM" id="CLU_2629932_0_0_2"/>
<name>E1QSW7_VULDI</name>
<dbReference type="STRING" id="572478.Vdis_1448"/>
<dbReference type="eggNOG" id="arCOG03741">
    <property type="taxonomic scope" value="Archaea"/>
</dbReference>
<reference evidence="1 2" key="1">
    <citation type="journal article" date="2010" name="Stand. Genomic Sci.">
        <title>Complete genome sequence of Vulcanisaeta distributa type strain (IC-017).</title>
        <authorList>
            <person name="Mavromatis K."/>
            <person name="Sikorski J."/>
            <person name="Pabst E."/>
            <person name="Teshima H."/>
            <person name="Lapidus A."/>
            <person name="Lucas S."/>
            <person name="Nolan M."/>
            <person name="Glavina Del Rio T."/>
            <person name="Cheng J.F."/>
            <person name="Bruce D."/>
            <person name="Goodwin L."/>
            <person name="Pitluck S."/>
            <person name="Liolios K."/>
            <person name="Ivanova N."/>
            <person name="Mikhailova N."/>
            <person name="Pati A."/>
            <person name="Chen A."/>
            <person name="Palaniappan K."/>
            <person name="Land M."/>
            <person name="Hauser L."/>
            <person name="Chang Y.J."/>
            <person name="Jeffries C.D."/>
            <person name="Rohde M."/>
            <person name="Spring S."/>
            <person name="Goker M."/>
            <person name="Wirth R."/>
            <person name="Woyke T."/>
            <person name="Bristow J."/>
            <person name="Eisen J.A."/>
            <person name="Markowitz V."/>
            <person name="Hugenholtz P."/>
            <person name="Klenk H.P."/>
            <person name="Kyrpides N.C."/>
        </authorList>
    </citation>
    <scope>NUCLEOTIDE SEQUENCE [LARGE SCALE GENOMIC DNA]</scope>
    <source>
        <strain evidence="2">DSM 14429 / JCM 11212 / NBRC 100878 / IC-017</strain>
    </source>
</reference>
<evidence type="ECO:0000313" key="2">
    <source>
        <dbReference type="Proteomes" id="UP000006681"/>
    </source>
</evidence>
<gene>
    <name evidence="1" type="ordered locus">Vdis_1448</name>
</gene>
<sequence length="77" mass="8534">MGHVRINAKVSNADLSRVIEVDRSRAWVEIEGRGEIVPVLVSGIIDKVLIGVTTLEVLELEVDPVTGKLRERTPLLY</sequence>